<evidence type="ECO:0000313" key="2">
    <source>
        <dbReference type="Proteomes" id="UP000818603"/>
    </source>
</evidence>
<evidence type="ECO:0000313" key="1">
    <source>
        <dbReference type="EMBL" id="NHK29156.1"/>
    </source>
</evidence>
<sequence length="268" mass="30117">MKIPGRNGLERWREIVSEQKNQVIDIPRRDNSPAVVTPMELISRAMENGAGMEQLEKLMELQERWEKGQARKSFDAAMAAARSEIKPIMKGREVDFTTAKGRTHYKYEDIALIAEQVDPILAEHGLSYRWRTDVSSGNINVTCIVAHRDGYSEETTLPGQPDNSGNKNNIQAMGSTVTYLQRYTLKAALGLAAAPDTDGHAPQQQQKQYDATGWFVDIETAKDRAALDAIGDRLKDEWQGIPNGPLMQIKKAWNERKREMESTDGTEN</sequence>
<keyword evidence="2" id="KW-1185">Reference proteome</keyword>
<reference evidence="1 2" key="1">
    <citation type="submission" date="2020-02" db="EMBL/GenBank/DDBJ databases">
        <title>Genome sequence of Parvularcula flava strain NH6-79.</title>
        <authorList>
            <person name="Abdul Karim M.H."/>
            <person name="Lam M.Q."/>
            <person name="Chen S.J."/>
            <person name="Yahya A."/>
            <person name="Shahir S."/>
            <person name="Shamsir M.S."/>
            <person name="Chong C.S."/>
        </authorList>
    </citation>
    <scope>NUCLEOTIDE SEQUENCE [LARGE SCALE GENOMIC DNA]</scope>
    <source>
        <strain evidence="1 2">NH6-79</strain>
    </source>
</reference>
<dbReference type="Proteomes" id="UP000818603">
    <property type="component" value="Unassembled WGS sequence"/>
</dbReference>
<proteinExistence type="predicted"/>
<accession>A0ABX0HRW3</accession>
<protein>
    <recommendedName>
        <fullName evidence="3">ERF family protein</fullName>
    </recommendedName>
</protein>
<organism evidence="1 2">
    <name type="scientific">Aquisalinus luteolus</name>
    <dbReference type="NCBI Taxonomy" id="1566827"/>
    <lineage>
        <taxon>Bacteria</taxon>
        <taxon>Pseudomonadati</taxon>
        <taxon>Pseudomonadota</taxon>
        <taxon>Alphaproteobacteria</taxon>
        <taxon>Parvularculales</taxon>
        <taxon>Parvularculaceae</taxon>
        <taxon>Aquisalinus</taxon>
    </lineage>
</organism>
<dbReference type="EMBL" id="VCJR02000003">
    <property type="protein sequence ID" value="NHK29156.1"/>
    <property type="molecule type" value="Genomic_DNA"/>
</dbReference>
<evidence type="ECO:0008006" key="3">
    <source>
        <dbReference type="Google" id="ProtNLM"/>
    </source>
</evidence>
<dbReference type="InterPro" id="IPR007499">
    <property type="entry name" value="ERF_bacteria_virus"/>
</dbReference>
<dbReference type="Pfam" id="PF04404">
    <property type="entry name" value="ERF"/>
    <property type="match status" value="1"/>
</dbReference>
<gene>
    <name evidence="1" type="ORF">FF098_014645</name>
</gene>
<comment type="caution">
    <text evidence="1">The sequence shown here is derived from an EMBL/GenBank/DDBJ whole genome shotgun (WGS) entry which is preliminary data.</text>
</comment>
<name>A0ABX0HRW3_9PROT</name>